<protein>
    <recommendedName>
        <fullName evidence="23">Peptidase M28 domain-containing protein</fullName>
    </recommendedName>
</protein>
<evidence type="ECO:0000256" key="4">
    <source>
        <dbReference type="ARBA" id="ARBA00010918"/>
    </source>
</evidence>
<evidence type="ECO:0000256" key="2">
    <source>
        <dbReference type="ARBA" id="ARBA00004477"/>
    </source>
</evidence>
<dbReference type="Gene3D" id="3.90.470.10">
    <property type="entry name" value="Ribosomal protein L22/L17"/>
    <property type="match status" value="1"/>
</dbReference>
<feature type="transmembrane region" description="Helical" evidence="18">
    <location>
        <begin position="446"/>
        <end position="469"/>
    </location>
</feature>
<dbReference type="SUPFAM" id="SSF53187">
    <property type="entry name" value="Zn-dependent exopeptidases"/>
    <property type="match status" value="1"/>
</dbReference>
<dbReference type="InterPro" id="IPR018260">
    <property type="entry name" value="Ribosomal_uL22_CS"/>
</dbReference>
<evidence type="ECO:0000256" key="16">
    <source>
        <dbReference type="ARBA" id="ARBA00023274"/>
    </source>
</evidence>
<dbReference type="CDD" id="cd00336">
    <property type="entry name" value="Ribosomal_L22"/>
    <property type="match status" value="1"/>
</dbReference>
<dbReference type="EMBL" id="JADCNL010000003">
    <property type="protein sequence ID" value="KAG0488191.1"/>
    <property type="molecule type" value="Genomic_DNA"/>
</dbReference>
<dbReference type="NCBIfam" id="TIGR01038">
    <property type="entry name" value="uL22_arch_euk"/>
    <property type="match status" value="1"/>
</dbReference>
<dbReference type="InterPro" id="IPR048024">
    <property type="entry name" value="Fxna-like_M28_dom"/>
</dbReference>
<dbReference type="PANTHER" id="PTHR11593:SF10">
    <property type="entry name" value="60S RIBOSOMAL PROTEIN L17"/>
    <property type="match status" value="1"/>
</dbReference>
<keyword evidence="22" id="KW-1185">Reference proteome</keyword>
<name>A0A835RFI3_VANPL</name>
<dbReference type="GO" id="GO:0022625">
    <property type="term" value="C:cytosolic large ribosomal subunit"/>
    <property type="evidence" value="ECO:0007669"/>
    <property type="project" value="TreeGrafter"/>
</dbReference>
<evidence type="ECO:0000256" key="6">
    <source>
        <dbReference type="ARBA" id="ARBA00022692"/>
    </source>
</evidence>
<feature type="transmembrane region" description="Helical" evidence="18">
    <location>
        <begin position="372"/>
        <end position="389"/>
    </location>
</feature>
<dbReference type="GO" id="GO:0002181">
    <property type="term" value="P:cytoplasmic translation"/>
    <property type="evidence" value="ECO:0007669"/>
    <property type="project" value="TreeGrafter"/>
</dbReference>
<gene>
    <name evidence="21" type="ORF">HPP92_007002</name>
</gene>
<dbReference type="FunFam" id="3.90.470.10:FF:000005">
    <property type="entry name" value="60S ribosomal protein L17"/>
    <property type="match status" value="1"/>
</dbReference>
<dbReference type="GO" id="GO:0008237">
    <property type="term" value="F:metallopeptidase activity"/>
    <property type="evidence" value="ECO:0007669"/>
    <property type="project" value="UniProtKB-KW"/>
</dbReference>
<dbReference type="NCBIfam" id="NF003260">
    <property type="entry name" value="PRK04223.1"/>
    <property type="match status" value="1"/>
</dbReference>
<keyword evidence="10" id="KW-0862">Zinc</keyword>
<dbReference type="AlphaFoldDB" id="A0A835RFI3"/>
<evidence type="ECO:0000256" key="10">
    <source>
        <dbReference type="ARBA" id="ARBA00022833"/>
    </source>
</evidence>
<keyword evidence="5" id="KW-0645">Protease</keyword>
<dbReference type="Gene3D" id="3.40.630.10">
    <property type="entry name" value="Zn peptidases"/>
    <property type="match status" value="1"/>
</dbReference>
<feature type="domain" description="Endoplasmic reticulum metallopeptidase 1-like C-terminal" evidence="20">
    <location>
        <begin position="647"/>
        <end position="870"/>
    </location>
</feature>
<evidence type="ECO:0000256" key="7">
    <source>
        <dbReference type="ARBA" id="ARBA00022723"/>
    </source>
</evidence>
<dbReference type="InterPro" id="IPR036394">
    <property type="entry name" value="Ribosomal_uL22_sf"/>
</dbReference>
<comment type="cofactor">
    <cofactor evidence="1">
        <name>Zn(2+)</name>
        <dbReference type="ChEBI" id="CHEBI:29105"/>
    </cofactor>
</comment>
<keyword evidence="9" id="KW-0256">Endoplasmic reticulum</keyword>
<feature type="transmembrane region" description="Helical" evidence="18">
    <location>
        <begin position="546"/>
        <end position="572"/>
    </location>
</feature>
<sequence>MGPWLKPGDAKAFKCLLALALMYAIMAFVAYTILHMRHVSPLPEDAPPERFSEGRALRHLRRLTVDIDGRQEGRPGLEAAAKYIKGELEAIKERAGPEYTVEVDESLVSGTFNMIFLRHSISLAYRGHKNILFRLASNSSKDSDPSVLLNGHFDSPVGSPGAGDCGSCIASMLEIARVVVDSIWIPPKPLIFLFNGAEELFLLGSHGFVQTHKWSNTVGVFINLEASGSGGPDLVCQSGPGSWPVLVYAEAAKYPMANSVAQDLFGIIPGDTDYRILANDYSSIPGLDIIFVLGGYYYHTSYDTIERLLPGSIQARGENTIRLIDAFASSAELADAKGKTLEVPVTQKSDDRVIYFDFLSLFMISYSRKTATLLHSLPVFIFLLMPLFLQYPNIALSTCFSAFSHLIKGILVHAAAIILAIFIPVLFSVLRLLLSSHAMSWFAHPYLAFLMFVPSSLIGLLIPRVIWGSSLVPRNASAKIISKEALIDEVFFWGSFGLYAFMTMVYLFVGLGGGFLTFMMSCSMLISWFFFHLTRKHFGHQSLKSLAGYVIPSIPCLTYVVYFGGFNVQFLIEKMGMMGSLPQPYGYYVPDAVVAAIVGVVTGWCMGPVLPLVSYWLGRPRILQFLLHLSILGLAVSSQFFPYSDAAPKRVVFQHTLWHSDASKIVESTFDFSVVDANSLSFLFKNSPEAAKMLHFDSELSLKPDHHSIKSSWVAIFPVSFLFTGSLKFPAPQDDVHKQFKYLPFLSTYESVNVHSTVPRRVHLELNLGSVKEVWGTVLNITGPLSNWSFADNKLPAPESMDGGPLSYICRLSGNSHENWKFWLEANSSEALRIDVAVLDQHLLDETSRLKRLFPSWADITAFTTFLSSYYGYANLYNPIPFLAGEKPKVSGGGGTSAALIMVKYSREPSNPTKSAKAMGRDLRVHFKNTRETAHAIRKLPLAKAKRYLEDVIAHKQAIPFRRYCGGVGRTAQAKARHSNGQGRWPVKSARFILDLLKNAESNADVKGLDVDALHISHVQVNQAQKQRRRTYRAHGRINPYMSSPCHIELILSEKEEPVKKEVLHPNAISYACFDCLAFNCVFASRRRRLRPENPEKLKLCEMVRLLKK</sequence>
<dbReference type="GO" id="GO:0046872">
    <property type="term" value="F:metal ion binding"/>
    <property type="evidence" value="ECO:0007669"/>
    <property type="project" value="UniProtKB-KW"/>
</dbReference>
<dbReference type="InterPro" id="IPR057265">
    <property type="entry name" value="Ribosomal_uL22_arc-type"/>
</dbReference>
<feature type="domain" description="Peptidase M28" evidence="19">
    <location>
        <begin position="133"/>
        <end position="322"/>
    </location>
</feature>
<dbReference type="InterPro" id="IPR001063">
    <property type="entry name" value="Ribosomal_uL22"/>
</dbReference>
<evidence type="ECO:0000259" key="19">
    <source>
        <dbReference type="Pfam" id="PF04389"/>
    </source>
</evidence>
<keyword evidence="12 18" id="KW-1133">Transmembrane helix</keyword>
<evidence type="ECO:0000313" key="22">
    <source>
        <dbReference type="Proteomes" id="UP000636800"/>
    </source>
</evidence>
<dbReference type="InterPro" id="IPR005721">
    <property type="entry name" value="Ribosomal_uL22_euk/arc"/>
</dbReference>
<keyword evidence="16 17" id="KW-0687">Ribonucleoprotein</keyword>
<evidence type="ECO:0000256" key="9">
    <source>
        <dbReference type="ARBA" id="ARBA00022824"/>
    </source>
</evidence>
<reference evidence="21 22" key="1">
    <citation type="journal article" date="2020" name="Nat. Food">
        <title>A phased Vanilla planifolia genome enables genetic improvement of flavour and production.</title>
        <authorList>
            <person name="Hasing T."/>
            <person name="Tang H."/>
            <person name="Brym M."/>
            <person name="Khazi F."/>
            <person name="Huang T."/>
            <person name="Chambers A.H."/>
        </authorList>
    </citation>
    <scope>NUCLEOTIDE SEQUENCE [LARGE SCALE GENOMIC DNA]</scope>
    <source>
        <tissue evidence="21">Leaf</tissue>
    </source>
</reference>
<dbReference type="OrthoDB" id="10258445at2759"/>
<dbReference type="Pfam" id="PF22248">
    <property type="entry name" value="ERMP1_C"/>
    <property type="match status" value="1"/>
</dbReference>
<evidence type="ECO:0000256" key="15">
    <source>
        <dbReference type="ARBA" id="ARBA00023180"/>
    </source>
</evidence>
<keyword evidence="13" id="KW-0482">Metalloprotease</keyword>
<comment type="subcellular location">
    <subcellularLocation>
        <location evidence="2">Endoplasmic reticulum membrane</location>
        <topology evidence="2">Multi-pass membrane protein</topology>
    </subcellularLocation>
</comment>
<dbReference type="Pfam" id="PF00237">
    <property type="entry name" value="Ribosomal_L22"/>
    <property type="match status" value="1"/>
</dbReference>
<feature type="transmembrane region" description="Helical" evidence="18">
    <location>
        <begin position="515"/>
        <end position="534"/>
    </location>
</feature>
<comment type="similarity">
    <text evidence="4">Belongs to the peptidase M28 family.</text>
</comment>
<feature type="transmembrane region" description="Helical" evidence="18">
    <location>
        <begin position="410"/>
        <end position="434"/>
    </location>
</feature>
<comment type="similarity">
    <text evidence="3 17">Belongs to the universal ribosomal protein uL22 family.</text>
</comment>
<evidence type="ECO:0000256" key="5">
    <source>
        <dbReference type="ARBA" id="ARBA00022670"/>
    </source>
</evidence>
<evidence type="ECO:0000256" key="14">
    <source>
        <dbReference type="ARBA" id="ARBA00023136"/>
    </source>
</evidence>
<evidence type="ECO:0000256" key="8">
    <source>
        <dbReference type="ARBA" id="ARBA00022801"/>
    </source>
</evidence>
<keyword evidence="15" id="KW-0325">Glycoprotein</keyword>
<dbReference type="PROSITE" id="PS00464">
    <property type="entry name" value="RIBOSOMAL_L22"/>
    <property type="match status" value="1"/>
</dbReference>
<feature type="transmembrane region" description="Helical" evidence="18">
    <location>
        <begin position="12"/>
        <end position="34"/>
    </location>
</feature>
<keyword evidence="7" id="KW-0479">Metal-binding</keyword>
<evidence type="ECO:0000313" key="21">
    <source>
        <dbReference type="EMBL" id="KAG0488191.1"/>
    </source>
</evidence>
<dbReference type="CDD" id="cd03875">
    <property type="entry name" value="M28_Fxna_like"/>
    <property type="match status" value="1"/>
</dbReference>
<evidence type="ECO:0000256" key="3">
    <source>
        <dbReference type="ARBA" id="ARBA00009451"/>
    </source>
</evidence>
<dbReference type="GO" id="GO:0005789">
    <property type="term" value="C:endoplasmic reticulum membrane"/>
    <property type="evidence" value="ECO:0007669"/>
    <property type="project" value="UniProtKB-SubCell"/>
</dbReference>
<evidence type="ECO:0000256" key="13">
    <source>
        <dbReference type="ARBA" id="ARBA00023049"/>
    </source>
</evidence>
<dbReference type="InterPro" id="IPR007484">
    <property type="entry name" value="Peptidase_M28"/>
</dbReference>
<dbReference type="Proteomes" id="UP000636800">
    <property type="component" value="Chromosome 3"/>
</dbReference>
<evidence type="ECO:0000256" key="11">
    <source>
        <dbReference type="ARBA" id="ARBA00022980"/>
    </source>
</evidence>
<keyword evidence="6 18" id="KW-0812">Transmembrane</keyword>
<accession>A0A835RFI3</accession>
<organism evidence="21 22">
    <name type="scientific">Vanilla planifolia</name>
    <name type="common">Vanilla</name>
    <dbReference type="NCBI Taxonomy" id="51239"/>
    <lineage>
        <taxon>Eukaryota</taxon>
        <taxon>Viridiplantae</taxon>
        <taxon>Streptophyta</taxon>
        <taxon>Embryophyta</taxon>
        <taxon>Tracheophyta</taxon>
        <taxon>Spermatophyta</taxon>
        <taxon>Magnoliopsida</taxon>
        <taxon>Liliopsida</taxon>
        <taxon>Asparagales</taxon>
        <taxon>Orchidaceae</taxon>
        <taxon>Vanilloideae</taxon>
        <taxon>Vanilleae</taxon>
        <taxon>Vanilla</taxon>
    </lineage>
</organism>
<dbReference type="InterPro" id="IPR053973">
    <property type="entry name" value="ERMP1-like_C"/>
</dbReference>
<dbReference type="SUPFAM" id="SSF54843">
    <property type="entry name" value="Ribosomal protein L22"/>
    <property type="match status" value="1"/>
</dbReference>
<evidence type="ECO:0000256" key="12">
    <source>
        <dbReference type="ARBA" id="ARBA00022989"/>
    </source>
</evidence>
<proteinExistence type="inferred from homology"/>
<dbReference type="FunFam" id="3.40.630.10:FF:000008">
    <property type="entry name" value="Endoplasmic reticulum metallopeptidase 1"/>
    <property type="match status" value="1"/>
</dbReference>
<feature type="transmembrane region" description="Helical" evidence="18">
    <location>
        <begin position="592"/>
        <end position="613"/>
    </location>
</feature>
<dbReference type="Pfam" id="PF04389">
    <property type="entry name" value="Peptidase_M28"/>
    <property type="match status" value="1"/>
</dbReference>
<keyword evidence="14 18" id="KW-0472">Membrane</keyword>
<evidence type="ECO:0008006" key="23">
    <source>
        <dbReference type="Google" id="ProtNLM"/>
    </source>
</evidence>
<dbReference type="PANTHER" id="PTHR11593">
    <property type="entry name" value="60S RIBOSOMAL PROTEIN L17"/>
    <property type="match status" value="1"/>
</dbReference>
<comment type="caution">
    <text evidence="21">The sequence shown here is derived from an EMBL/GenBank/DDBJ whole genome shotgun (WGS) entry which is preliminary data.</text>
</comment>
<feature type="transmembrane region" description="Helical" evidence="18">
    <location>
        <begin position="625"/>
        <end position="643"/>
    </location>
</feature>
<dbReference type="GO" id="GO:0003735">
    <property type="term" value="F:structural constituent of ribosome"/>
    <property type="evidence" value="ECO:0007669"/>
    <property type="project" value="InterPro"/>
</dbReference>
<feature type="transmembrane region" description="Helical" evidence="18">
    <location>
        <begin position="490"/>
        <end position="509"/>
    </location>
</feature>
<evidence type="ECO:0000256" key="18">
    <source>
        <dbReference type="SAM" id="Phobius"/>
    </source>
</evidence>
<evidence type="ECO:0000256" key="1">
    <source>
        <dbReference type="ARBA" id="ARBA00001947"/>
    </source>
</evidence>
<dbReference type="HAMAP" id="MF_01331_A">
    <property type="entry name" value="Ribosomal_uL22_A"/>
    <property type="match status" value="1"/>
</dbReference>
<keyword evidence="8" id="KW-0378">Hydrolase</keyword>
<dbReference type="GO" id="GO:0006508">
    <property type="term" value="P:proteolysis"/>
    <property type="evidence" value="ECO:0007669"/>
    <property type="project" value="UniProtKB-KW"/>
</dbReference>
<evidence type="ECO:0000256" key="17">
    <source>
        <dbReference type="RuleBase" id="RU004005"/>
    </source>
</evidence>
<evidence type="ECO:0000259" key="20">
    <source>
        <dbReference type="Pfam" id="PF22248"/>
    </source>
</evidence>
<keyword evidence="11 17" id="KW-0689">Ribosomal protein</keyword>